<dbReference type="SUPFAM" id="SSF74650">
    <property type="entry name" value="Galactose mutarotase-like"/>
    <property type="match status" value="1"/>
</dbReference>
<protein>
    <recommendedName>
        <fullName evidence="7">Aldose 1-epimerase</fullName>
    </recommendedName>
</protein>
<sequence>MRGLPLGCIRSFLCPARVTSRLLVVYCFLFLTVTFLLGIRMHFKSYVVAALYGLPALANAAPSAASTSSSVSSSSSAGSSSDDHFKIYTIKAENITATLIPYGACLTSLLVPDRDGNKQDVVVGYDDPHSYAHDSQTNRTFFGAVVGRYANRIKNGTFSIDGTDYHIPENEHGGLDTLHGGPVGYDMRNWTVTSYSDSSVTFTLFDQGFENFPGDVISHATYSVSTEKSVENPKGLPQLTTKLVSLALTKKTPIMLANHVYWNLNAFKNPTVLNDTTLQLPLSPRFIGGDGILIPTGEILDVATAFDGALDFTEPKLIGKDIDKTASLCGTGCIGYDTCWLVDRPAAYAAENSVVPSVHAASDKTGITLDVATNQAAIQIYSCNGQNGTIATKESQAKRNKAQDGDSGAAYVNKYGCFVIETEDWIDGINQPQWGRRPYQIVGPDDGPVVNFATYQFGTF</sequence>
<dbReference type="PANTHER" id="PTHR10091:SF6">
    <property type="entry name" value="1-EPIMERASE, PUTATIVE (AFU_ORTHOLOGUE AFUA_3G13240)-RELATED"/>
    <property type="match status" value="1"/>
</dbReference>
<dbReference type="Gene3D" id="2.70.98.10">
    <property type="match status" value="1"/>
</dbReference>
<dbReference type="InterPro" id="IPR014718">
    <property type="entry name" value="GH-type_carb-bd"/>
</dbReference>
<dbReference type="EMBL" id="JAPQKN010000001">
    <property type="protein sequence ID" value="KAJ5174597.1"/>
    <property type="molecule type" value="Genomic_DNA"/>
</dbReference>
<dbReference type="AlphaFoldDB" id="A0A9W9IE10"/>
<dbReference type="Proteomes" id="UP001149163">
    <property type="component" value="Unassembled WGS sequence"/>
</dbReference>
<dbReference type="GO" id="GO:0004034">
    <property type="term" value="F:aldose 1-epimerase activity"/>
    <property type="evidence" value="ECO:0007669"/>
    <property type="project" value="TreeGrafter"/>
</dbReference>
<evidence type="ECO:0000256" key="1">
    <source>
        <dbReference type="ARBA" id="ARBA00006206"/>
    </source>
</evidence>
<keyword evidence="3" id="KW-0119">Carbohydrate metabolism</keyword>
<evidence type="ECO:0000256" key="3">
    <source>
        <dbReference type="ARBA" id="ARBA00023277"/>
    </source>
</evidence>
<keyword evidence="4" id="KW-0812">Transmembrane</keyword>
<keyword evidence="2" id="KW-0413">Isomerase</keyword>
<proteinExistence type="inferred from homology"/>
<evidence type="ECO:0000313" key="5">
    <source>
        <dbReference type="EMBL" id="KAJ5174597.1"/>
    </source>
</evidence>
<dbReference type="InterPro" id="IPR047215">
    <property type="entry name" value="Galactose_mutarotase-like"/>
</dbReference>
<dbReference type="CDD" id="cd09019">
    <property type="entry name" value="galactose_mutarotase_like"/>
    <property type="match status" value="1"/>
</dbReference>
<dbReference type="Pfam" id="PF01263">
    <property type="entry name" value="Aldose_epim"/>
    <property type="match status" value="1"/>
</dbReference>
<dbReference type="PANTHER" id="PTHR10091">
    <property type="entry name" value="ALDOSE-1-EPIMERASE"/>
    <property type="match status" value="1"/>
</dbReference>
<accession>A0A9W9IE10</accession>
<feature type="transmembrane region" description="Helical" evidence="4">
    <location>
        <begin position="20"/>
        <end position="39"/>
    </location>
</feature>
<dbReference type="InterPro" id="IPR008183">
    <property type="entry name" value="Aldose_1/G6P_1-epimerase"/>
</dbReference>
<organism evidence="5 6">
    <name type="scientific">Penicillium canariense</name>
    <dbReference type="NCBI Taxonomy" id="189055"/>
    <lineage>
        <taxon>Eukaryota</taxon>
        <taxon>Fungi</taxon>
        <taxon>Dikarya</taxon>
        <taxon>Ascomycota</taxon>
        <taxon>Pezizomycotina</taxon>
        <taxon>Eurotiomycetes</taxon>
        <taxon>Eurotiomycetidae</taxon>
        <taxon>Eurotiales</taxon>
        <taxon>Aspergillaceae</taxon>
        <taxon>Penicillium</taxon>
    </lineage>
</organism>
<gene>
    <name evidence="5" type="ORF">N7482_000474</name>
</gene>
<keyword evidence="4" id="KW-0472">Membrane</keyword>
<reference evidence="5" key="2">
    <citation type="journal article" date="2023" name="IMA Fungus">
        <title>Comparative genomic study of the Penicillium genus elucidates a diverse pangenome and 15 lateral gene transfer events.</title>
        <authorList>
            <person name="Petersen C."/>
            <person name="Sorensen T."/>
            <person name="Nielsen M.R."/>
            <person name="Sondergaard T.E."/>
            <person name="Sorensen J.L."/>
            <person name="Fitzpatrick D.A."/>
            <person name="Frisvad J.C."/>
            <person name="Nielsen K.L."/>
        </authorList>
    </citation>
    <scope>NUCLEOTIDE SEQUENCE</scope>
    <source>
        <strain evidence="5">IBT 26290</strain>
    </source>
</reference>
<keyword evidence="4" id="KW-1133">Transmembrane helix</keyword>
<comment type="caution">
    <text evidence="5">The sequence shown here is derived from an EMBL/GenBank/DDBJ whole genome shotgun (WGS) entry which is preliminary data.</text>
</comment>
<dbReference type="OrthoDB" id="274691at2759"/>
<evidence type="ECO:0000256" key="2">
    <source>
        <dbReference type="ARBA" id="ARBA00023235"/>
    </source>
</evidence>
<dbReference type="GO" id="GO:0030246">
    <property type="term" value="F:carbohydrate binding"/>
    <property type="evidence" value="ECO:0007669"/>
    <property type="project" value="InterPro"/>
</dbReference>
<comment type="similarity">
    <text evidence="1">Belongs to the aldose epimerase family.</text>
</comment>
<dbReference type="RefSeq" id="XP_056546205.1">
    <property type="nucleotide sequence ID" value="XM_056682599.1"/>
</dbReference>
<evidence type="ECO:0000256" key="4">
    <source>
        <dbReference type="SAM" id="Phobius"/>
    </source>
</evidence>
<reference evidence="5" key="1">
    <citation type="submission" date="2022-11" db="EMBL/GenBank/DDBJ databases">
        <authorList>
            <person name="Petersen C."/>
        </authorList>
    </citation>
    <scope>NUCLEOTIDE SEQUENCE</scope>
    <source>
        <strain evidence="5">IBT 26290</strain>
    </source>
</reference>
<dbReference type="GO" id="GO:0006006">
    <property type="term" value="P:glucose metabolic process"/>
    <property type="evidence" value="ECO:0007669"/>
    <property type="project" value="TreeGrafter"/>
</dbReference>
<evidence type="ECO:0000313" key="6">
    <source>
        <dbReference type="Proteomes" id="UP001149163"/>
    </source>
</evidence>
<dbReference type="FunFam" id="2.70.98.10:FF:000014">
    <property type="entry name" value="Aldose 1-epimerase, putative"/>
    <property type="match status" value="1"/>
</dbReference>
<dbReference type="InterPro" id="IPR011013">
    <property type="entry name" value="Gal_mutarotase_sf_dom"/>
</dbReference>
<keyword evidence="6" id="KW-1185">Reference proteome</keyword>
<dbReference type="GO" id="GO:0033499">
    <property type="term" value="P:galactose catabolic process via UDP-galactose, Leloir pathway"/>
    <property type="evidence" value="ECO:0007669"/>
    <property type="project" value="TreeGrafter"/>
</dbReference>
<evidence type="ECO:0008006" key="7">
    <source>
        <dbReference type="Google" id="ProtNLM"/>
    </source>
</evidence>
<name>A0A9W9IE10_9EURO</name>
<dbReference type="GeneID" id="81421775"/>